<protein>
    <submittedName>
        <fullName evidence="2">Uncharacterized protein</fullName>
    </submittedName>
</protein>
<keyword evidence="3" id="KW-1185">Reference proteome</keyword>
<feature type="compositionally biased region" description="Polar residues" evidence="1">
    <location>
        <begin position="7"/>
        <end position="19"/>
    </location>
</feature>
<evidence type="ECO:0000313" key="2">
    <source>
        <dbReference type="EMBL" id="VUX48077.1"/>
    </source>
</evidence>
<name>A0A564WHX6_9PROT</name>
<evidence type="ECO:0000256" key="1">
    <source>
        <dbReference type="SAM" id="MobiDB-lite"/>
    </source>
</evidence>
<dbReference type="Proteomes" id="UP000326641">
    <property type="component" value="Unassembled WGS sequence"/>
</dbReference>
<organism evidence="2 3">
    <name type="scientific">Candidatus Defluviicoccus seviourii</name>
    <dbReference type="NCBI Taxonomy" id="2565273"/>
    <lineage>
        <taxon>Bacteria</taxon>
        <taxon>Pseudomonadati</taxon>
        <taxon>Pseudomonadota</taxon>
        <taxon>Alphaproteobacteria</taxon>
        <taxon>Rhodospirillales</taxon>
        <taxon>Rhodospirillaceae</taxon>
        <taxon>Defluviicoccus</taxon>
    </lineage>
</organism>
<comment type="caution">
    <text evidence="2">The sequence shown here is derived from an EMBL/GenBank/DDBJ whole genome shotgun (WGS) entry which is preliminary data.</text>
</comment>
<gene>
    <name evidence="2" type="ORF">DF3PA_90094</name>
</gene>
<dbReference type="EMBL" id="UXAT02000054">
    <property type="protein sequence ID" value="VUX48077.1"/>
    <property type="molecule type" value="Genomic_DNA"/>
</dbReference>
<sequence>MGVMMLQGSTIGHNPSFHTGSHEKDLIIGRGRGALPSVIRPSLQMIPRFLDVGYHVFAVHQHGRVPIGRLPEAG</sequence>
<reference evidence="2" key="1">
    <citation type="submission" date="2018-11" db="EMBL/GenBank/DDBJ databases">
        <authorList>
            <person name="Onetto C."/>
        </authorList>
    </citation>
    <scope>NUCLEOTIDE SEQUENCE [LARGE SCALE GENOMIC DNA]</scope>
</reference>
<accession>A0A564WHX6</accession>
<dbReference type="AlphaFoldDB" id="A0A564WHX6"/>
<evidence type="ECO:0000313" key="3">
    <source>
        <dbReference type="Proteomes" id="UP000326641"/>
    </source>
</evidence>
<proteinExistence type="predicted"/>
<feature type="region of interest" description="Disordered" evidence="1">
    <location>
        <begin position="1"/>
        <end position="23"/>
    </location>
</feature>